<dbReference type="Proteomes" id="UP001500851">
    <property type="component" value="Unassembled WGS sequence"/>
</dbReference>
<dbReference type="PANTHER" id="PTHR39515:SF2">
    <property type="entry name" value="HTH-TYPE TRANSCRIPTIONAL REGULATOR RV0880"/>
    <property type="match status" value="1"/>
</dbReference>
<gene>
    <name evidence="2" type="ORF">GCM10009768_01190</name>
</gene>
<dbReference type="EMBL" id="BAAAOB010000001">
    <property type="protein sequence ID" value="GAA1776478.1"/>
    <property type="molecule type" value="Genomic_DNA"/>
</dbReference>
<dbReference type="InterPro" id="IPR000835">
    <property type="entry name" value="HTH_MarR-typ"/>
</dbReference>
<protein>
    <recommendedName>
        <fullName evidence="1">HTH marR-type domain-containing protein</fullName>
    </recommendedName>
</protein>
<dbReference type="SMART" id="SM00347">
    <property type="entry name" value="HTH_MARR"/>
    <property type="match status" value="1"/>
</dbReference>
<dbReference type="InterPro" id="IPR036388">
    <property type="entry name" value="WH-like_DNA-bd_sf"/>
</dbReference>
<organism evidence="2 3">
    <name type="scientific">Leucobacter iarius</name>
    <dbReference type="NCBI Taxonomy" id="333963"/>
    <lineage>
        <taxon>Bacteria</taxon>
        <taxon>Bacillati</taxon>
        <taxon>Actinomycetota</taxon>
        <taxon>Actinomycetes</taxon>
        <taxon>Micrococcales</taxon>
        <taxon>Microbacteriaceae</taxon>
        <taxon>Leucobacter</taxon>
    </lineage>
</organism>
<comment type="caution">
    <text evidence="2">The sequence shown here is derived from an EMBL/GenBank/DDBJ whole genome shotgun (WGS) entry which is preliminary data.</text>
</comment>
<dbReference type="InterPro" id="IPR036390">
    <property type="entry name" value="WH_DNA-bd_sf"/>
</dbReference>
<evidence type="ECO:0000259" key="1">
    <source>
        <dbReference type="PROSITE" id="PS50995"/>
    </source>
</evidence>
<name>A0ABN2L5X5_9MICO</name>
<accession>A0ABN2L5X5</accession>
<sequence length="157" mass="17127">MLQLLAVEENSAGAGGQMDHLALELTRAASRFTRLAGRVPGSTYSTVAWRVLAELELQGPARVSELAQRERIAQPSMTALVQRLESEGWVDRRPDPDDGRATRIEVTAAGSAALADYRRAASERFRPLLADLTDFDRATLARAAELLQQLADGVDRV</sequence>
<keyword evidence="3" id="KW-1185">Reference proteome</keyword>
<evidence type="ECO:0000313" key="2">
    <source>
        <dbReference type="EMBL" id="GAA1776478.1"/>
    </source>
</evidence>
<reference evidence="2 3" key="1">
    <citation type="journal article" date="2019" name="Int. J. Syst. Evol. Microbiol.">
        <title>The Global Catalogue of Microorganisms (GCM) 10K type strain sequencing project: providing services to taxonomists for standard genome sequencing and annotation.</title>
        <authorList>
            <consortium name="The Broad Institute Genomics Platform"/>
            <consortium name="The Broad Institute Genome Sequencing Center for Infectious Disease"/>
            <person name="Wu L."/>
            <person name="Ma J."/>
        </authorList>
    </citation>
    <scope>NUCLEOTIDE SEQUENCE [LARGE SCALE GENOMIC DNA]</scope>
    <source>
        <strain evidence="2 3">JCM 14736</strain>
    </source>
</reference>
<dbReference type="PROSITE" id="PS50995">
    <property type="entry name" value="HTH_MARR_2"/>
    <property type="match status" value="1"/>
</dbReference>
<dbReference type="InterPro" id="IPR052526">
    <property type="entry name" value="HTH-type_Bedaq_tolerance"/>
</dbReference>
<proteinExistence type="predicted"/>
<evidence type="ECO:0000313" key="3">
    <source>
        <dbReference type="Proteomes" id="UP001500851"/>
    </source>
</evidence>
<dbReference type="SUPFAM" id="SSF46785">
    <property type="entry name" value="Winged helix' DNA-binding domain"/>
    <property type="match status" value="1"/>
</dbReference>
<dbReference type="PANTHER" id="PTHR39515">
    <property type="entry name" value="CONSERVED PROTEIN"/>
    <property type="match status" value="1"/>
</dbReference>
<dbReference type="PRINTS" id="PR00598">
    <property type="entry name" value="HTHMARR"/>
</dbReference>
<dbReference type="Pfam" id="PF01047">
    <property type="entry name" value="MarR"/>
    <property type="match status" value="1"/>
</dbReference>
<dbReference type="Gene3D" id="1.10.10.10">
    <property type="entry name" value="Winged helix-like DNA-binding domain superfamily/Winged helix DNA-binding domain"/>
    <property type="match status" value="1"/>
</dbReference>
<feature type="domain" description="HTH marR-type" evidence="1">
    <location>
        <begin position="18"/>
        <end position="152"/>
    </location>
</feature>